<reference evidence="3 4" key="1">
    <citation type="submission" date="2021-05" db="EMBL/GenBank/DDBJ databases">
        <title>Fusibacter ferrireducens sp. nov., an anaerobic, sulfur- and Fe-reducing bacterium isolated from the mangrove sediment.</title>
        <authorList>
            <person name="Qiu D."/>
        </authorList>
    </citation>
    <scope>NUCLEOTIDE SEQUENCE [LARGE SCALE GENOMIC DNA]</scope>
    <source>
        <strain evidence="3 4">DSM 12116</strain>
    </source>
</reference>
<protein>
    <submittedName>
        <fullName evidence="3">GGDEF domain-containing protein</fullName>
    </submittedName>
</protein>
<keyword evidence="4" id="KW-1185">Reference proteome</keyword>
<feature type="transmembrane region" description="Helical" evidence="1">
    <location>
        <begin position="151"/>
        <end position="173"/>
    </location>
</feature>
<dbReference type="InterPro" id="IPR029787">
    <property type="entry name" value="Nucleotide_cyclase"/>
</dbReference>
<gene>
    <name evidence="3" type="ORF">KHM83_01885</name>
</gene>
<name>A0ABS5PK84_9FIRM</name>
<dbReference type="Pfam" id="PF00990">
    <property type="entry name" value="GGDEF"/>
    <property type="match status" value="1"/>
</dbReference>
<evidence type="ECO:0000256" key="1">
    <source>
        <dbReference type="SAM" id="Phobius"/>
    </source>
</evidence>
<dbReference type="EMBL" id="JAHBCL010000002">
    <property type="protein sequence ID" value="MBS7525423.1"/>
    <property type="molecule type" value="Genomic_DNA"/>
</dbReference>
<dbReference type="CDD" id="cd01949">
    <property type="entry name" value="GGDEF"/>
    <property type="match status" value="1"/>
</dbReference>
<dbReference type="SMART" id="SM00267">
    <property type="entry name" value="GGDEF"/>
    <property type="match status" value="1"/>
</dbReference>
<evidence type="ECO:0000259" key="2">
    <source>
        <dbReference type="PROSITE" id="PS50887"/>
    </source>
</evidence>
<evidence type="ECO:0000313" key="3">
    <source>
        <dbReference type="EMBL" id="MBS7525423.1"/>
    </source>
</evidence>
<sequence length="410" mass="46122">MKQLDIYTVVQIFILIRLVCTAVLLFLWIKYGNRYLGIRDMALSFGLTAIALILFLFADQLSVFAGLALPNILVLVGICTFGIGVLTFAEAAVHKKELIAYVAIFVCVMSYFTYNQFSVRYIMLISSSFTIPVYIYIIWQLHWRTSTFYRTFTASVQWVACGFVLMHMMRVGWLLYCHPVLNYHGDCDNTQTLLFALSQVLTLLLAFAIEHMIANKRAHEAYNETKTLAIQLEKKEALASTDALTGIYNRRKIESLIREQHHILVSAGTAFSVLLIDVDHFKNVNDQYGHTAGDAVLRHLSQCIRDNIRGFDDVGRWGGEEFLVLLPNAALDEARKTAERLRRIVSDNAYTQLPELTLTISIGVIEASSAMSIDETLKRVDQMLYSAKANGRNSVFSGNAEVLTSVSGVD</sequence>
<feature type="transmembrane region" description="Helical" evidence="1">
    <location>
        <begin position="41"/>
        <end position="58"/>
    </location>
</feature>
<feature type="transmembrane region" description="Helical" evidence="1">
    <location>
        <begin position="64"/>
        <end position="86"/>
    </location>
</feature>
<dbReference type="InterPro" id="IPR050469">
    <property type="entry name" value="Diguanylate_Cyclase"/>
</dbReference>
<dbReference type="InterPro" id="IPR043128">
    <property type="entry name" value="Rev_trsase/Diguanyl_cyclase"/>
</dbReference>
<accession>A0ABS5PK84</accession>
<dbReference type="PANTHER" id="PTHR45138">
    <property type="entry name" value="REGULATORY COMPONENTS OF SENSORY TRANSDUCTION SYSTEM"/>
    <property type="match status" value="1"/>
</dbReference>
<feature type="transmembrane region" description="Helical" evidence="1">
    <location>
        <begin position="98"/>
        <end position="114"/>
    </location>
</feature>
<keyword evidence="1" id="KW-0472">Membrane</keyword>
<feature type="transmembrane region" description="Helical" evidence="1">
    <location>
        <begin position="120"/>
        <end position="139"/>
    </location>
</feature>
<feature type="transmembrane region" description="Helical" evidence="1">
    <location>
        <begin position="193"/>
        <end position="209"/>
    </location>
</feature>
<feature type="transmembrane region" description="Helical" evidence="1">
    <location>
        <begin position="6"/>
        <end position="29"/>
    </location>
</feature>
<evidence type="ECO:0000313" key="4">
    <source>
        <dbReference type="Proteomes" id="UP000746471"/>
    </source>
</evidence>
<dbReference type="PANTHER" id="PTHR45138:SF9">
    <property type="entry name" value="DIGUANYLATE CYCLASE DGCM-RELATED"/>
    <property type="match status" value="1"/>
</dbReference>
<proteinExistence type="predicted"/>
<comment type="caution">
    <text evidence="3">The sequence shown here is derived from an EMBL/GenBank/DDBJ whole genome shotgun (WGS) entry which is preliminary data.</text>
</comment>
<keyword evidence="1" id="KW-0812">Transmembrane</keyword>
<dbReference type="PROSITE" id="PS50887">
    <property type="entry name" value="GGDEF"/>
    <property type="match status" value="1"/>
</dbReference>
<keyword evidence="1" id="KW-1133">Transmembrane helix</keyword>
<dbReference type="InterPro" id="IPR000160">
    <property type="entry name" value="GGDEF_dom"/>
</dbReference>
<organism evidence="3 4">
    <name type="scientific">Fusibacter paucivorans</name>
    <dbReference type="NCBI Taxonomy" id="76009"/>
    <lineage>
        <taxon>Bacteria</taxon>
        <taxon>Bacillati</taxon>
        <taxon>Bacillota</taxon>
        <taxon>Clostridia</taxon>
        <taxon>Eubacteriales</taxon>
        <taxon>Eubacteriales Family XII. Incertae Sedis</taxon>
        <taxon>Fusibacter</taxon>
    </lineage>
</organism>
<feature type="domain" description="GGDEF" evidence="2">
    <location>
        <begin position="269"/>
        <end position="400"/>
    </location>
</feature>
<dbReference type="Gene3D" id="3.30.70.270">
    <property type="match status" value="1"/>
</dbReference>
<dbReference type="Proteomes" id="UP000746471">
    <property type="component" value="Unassembled WGS sequence"/>
</dbReference>
<dbReference type="SUPFAM" id="SSF55073">
    <property type="entry name" value="Nucleotide cyclase"/>
    <property type="match status" value="1"/>
</dbReference>
<dbReference type="NCBIfam" id="TIGR00254">
    <property type="entry name" value="GGDEF"/>
    <property type="match status" value="1"/>
</dbReference>
<dbReference type="RefSeq" id="WP_213235204.1">
    <property type="nucleotide sequence ID" value="NZ_JAHBCL010000002.1"/>
</dbReference>